<dbReference type="RefSeq" id="WP_370563972.1">
    <property type="nucleotide sequence ID" value="NZ_JBFWIB010000005.1"/>
</dbReference>
<evidence type="ECO:0000313" key="2">
    <source>
        <dbReference type="Proteomes" id="UP001566331"/>
    </source>
</evidence>
<name>A0ABV4HSC3_9GAMM</name>
<reference evidence="1 2" key="1">
    <citation type="submission" date="2024-07" db="EMBL/GenBank/DDBJ databases">
        <title>Luteimonas salilacus sp. nov., isolated from the shore soil of Salt Lake in Tibet of China.</title>
        <authorList>
            <person name="Zhang X."/>
            <person name="Li A."/>
        </authorList>
    </citation>
    <scope>NUCLEOTIDE SEQUENCE [LARGE SCALE GENOMIC DNA]</scope>
    <source>
        <strain evidence="1 2">B3-2-R+30</strain>
    </source>
</reference>
<proteinExistence type="predicted"/>
<comment type="caution">
    <text evidence="1">The sequence shown here is derived from an EMBL/GenBank/DDBJ whole genome shotgun (WGS) entry which is preliminary data.</text>
</comment>
<gene>
    <name evidence="1" type="ORF">AB6713_08140</name>
</gene>
<dbReference type="EMBL" id="JBFWIC010000008">
    <property type="protein sequence ID" value="MEZ0474587.1"/>
    <property type="molecule type" value="Genomic_DNA"/>
</dbReference>
<sequence>MPIRSPIQLSGTSDVIRRGEQQFDESFEQEGSNPDWVQDEVHGPVDVYPAVHQLDRPEAYKRQERYVTTFKRLTGKNSPLAVLRRPGSSYTFTGSVDVGVDVISTALTAAAHGIPVPSSLLASLTPGLQLQVSGTVNATDTAGVAAAVTLKLTESVSADVASGVAASAKAGAGQSLSVKGLFSSLEHFVAHYLRKVTNWLKPFAGREYKKRDKEWDLEAYRRLRELGKKRRTRVVGAKLSGEVEAKALTLFGAGVEASFAATRATRKRNLPAEYIHGGFGSKRHEYRHGYVVEASAKVDAGPIGGGVTLSVIHNDANPDNDGIYITATLSGTASAALSLAQAAPEALSDITFSAGNMMEALGGTLSGTISKMNLPIGSASLGAHASTDVTLVWYQPGKVEEFKHGSVLLPQKNQRFHLLYVRTTDEIGANLGASGIPLYGGLAAGLGGGGDVRRARKETLGHHSIAYVQALYMGMKGHQRRPWAEEGAQRKNDWDAWERKHEADLRKMQTSGNVRQELTKLAGELDKQETVQLARDTLDDAYNSNDFERWLLVVKWLFNSEAHRRSGAGGVSEGYTKYSTIWDVGKILRHARR</sequence>
<accession>A0ABV4HSC3</accession>
<evidence type="ECO:0000313" key="1">
    <source>
        <dbReference type="EMBL" id="MEZ0474587.1"/>
    </source>
</evidence>
<dbReference type="Proteomes" id="UP001566331">
    <property type="component" value="Unassembled WGS sequence"/>
</dbReference>
<protein>
    <submittedName>
        <fullName evidence="1">Uncharacterized protein</fullName>
    </submittedName>
</protein>
<organism evidence="1 2">
    <name type="scientific">Luteimonas salinilitoris</name>
    <dbReference type="NCBI Taxonomy" id="3237697"/>
    <lineage>
        <taxon>Bacteria</taxon>
        <taxon>Pseudomonadati</taxon>
        <taxon>Pseudomonadota</taxon>
        <taxon>Gammaproteobacteria</taxon>
        <taxon>Lysobacterales</taxon>
        <taxon>Lysobacteraceae</taxon>
        <taxon>Luteimonas</taxon>
    </lineage>
</organism>
<keyword evidence="2" id="KW-1185">Reference proteome</keyword>